<feature type="transmembrane region" description="Helical" evidence="9">
    <location>
        <begin position="134"/>
        <end position="153"/>
    </location>
</feature>
<evidence type="ECO:0000313" key="10">
    <source>
        <dbReference type="EMBL" id="KAF6012639.1"/>
    </source>
</evidence>
<dbReference type="EMBL" id="JABCYN010000023">
    <property type="protein sequence ID" value="KAF6012639.1"/>
    <property type="molecule type" value="Genomic_DNA"/>
</dbReference>
<feature type="binding site" evidence="8">
    <location>
        <position position="243"/>
    </location>
    <ligand>
        <name>Zn(2+)</name>
        <dbReference type="ChEBI" id="CHEBI:29105"/>
        <note>catalytic</note>
    </ligand>
</feature>
<comment type="cofactor">
    <cofactor evidence="8">
        <name>Zn(2+)</name>
        <dbReference type="ChEBI" id="CHEBI:29105"/>
    </cofactor>
</comment>
<feature type="transmembrane region" description="Helical" evidence="9">
    <location>
        <begin position="159"/>
        <end position="180"/>
    </location>
</feature>
<comment type="similarity">
    <text evidence="2">Belongs to the alkaline ceramidase family.</text>
</comment>
<dbReference type="AlphaFoldDB" id="A0A7D9GZQ5"/>
<feature type="transmembrane region" description="Helical" evidence="9">
    <location>
        <begin position="80"/>
        <end position="99"/>
    </location>
</feature>
<feature type="binding site" evidence="7">
    <location>
        <position position="41"/>
    </location>
    <ligand>
        <name>Ca(2+)</name>
        <dbReference type="ChEBI" id="CHEBI:29108"/>
    </ligand>
</feature>
<dbReference type="GO" id="GO:0046514">
    <property type="term" value="P:ceramide catabolic process"/>
    <property type="evidence" value="ECO:0007669"/>
    <property type="project" value="TreeGrafter"/>
</dbReference>
<keyword evidence="8" id="KW-0862">Zinc</keyword>
<proteinExistence type="inferred from homology"/>
<dbReference type="PANTHER" id="PTHR46187:SF3">
    <property type="entry name" value="ALKALINE CERAMIDASE 3"/>
    <property type="match status" value="1"/>
</dbReference>
<keyword evidence="6 9" id="KW-0472">Membrane</keyword>
<dbReference type="EMBL" id="CABFWN010000003">
    <property type="protein sequence ID" value="VUG18261.1"/>
    <property type="molecule type" value="Genomic_DNA"/>
</dbReference>
<evidence type="ECO:0000256" key="6">
    <source>
        <dbReference type="ARBA" id="ARBA00023136"/>
    </source>
</evidence>
<gene>
    <name evidence="11" type="primary">YDC1</name>
    <name evidence="11" type="ORF">DEBR0S3_06128G</name>
    <name evidence="10" type="ORF">HII12_002161</name>
</gene>
<dbReference type="Pfam" id="PF05875">
    <property type="entry name" value="Ceramidase"/>
    <property type="match status" value="1"/>
</dbReference>
<name>A0A7D9GZQ5_DEKBR</name>
<dbReference type="GO" id="GO:0005789">
    <property type="term" value="C:endoplasmic reticulum membrane"/>
    <property type="evidence" value="ECO:0007669"/>
    <property type="project" value="TreeGrafter"/>
</dbReference>
<evidence type="ECO:0000256" key="2">
    <source>
        <dbReference type="ARBA" id="ARBA00009780"/>
    </source>
</evidence>
<feature type="transmembrane region" description="Helical" evidence="9">
    <location>
        <begin position="192"/>
        <end position="211"/>
    </location>
</feature>
<dbReference type="OMA" id="SIDWCEL"/>
<keyword evidence="7" id="KW-0106">Calcium</keyword>
<keyword evidence="5 9" id="KW-1133">Transmembrane helix</keyword>
<keyword evidence="7" id="KW-0479">Metal-binding</keyword>
<evidence type="ECO:0000256" key="1">
    <source>
        <dbReference type="ARBA" id="ARBA00004141"/>
    </source>
</evidence>
<feature type="transmembrane region" description="Helical" evidence="9">
    <location>
        <begin position="241"/>
        <end position="264"/>
    </location>
</feature>
<dbReference type="PANTHER" id="PTHR46187">
    <property type="entry name" value="ALKALINE CERAMIDASE 3"/>
    <property type="match status" value="1"/>
</dbReference>
<evidence type="ECO:0000256" key="5">
    <source>
        <dbReference type="ARBA" id="ARBA00022989"/>
    </source>
</evidence>
<feature type="transmembrane region" description="Helical" evidence="9">
    <location>
        <begin position="51"/>
        <end position="68"/>
    </location>
</feature>
<evidence type="ECO:0000313" key="13">
    <source>
        <dbReference type="Proteomes" id="UP000568158"/>
    </source>
</evidence>
<feature type="binding site" evidence="7">
    <location>
        <position position="36"/>
    </location>
    <ligand>
        <name>Ca(2+)</name>
        <dbReference type="ChEBI" id="CHEBI:29108"/>
    </ligand>
</feature>
<comment type="subcellular location">
    <subcellularLocation>
        <location evidence="1">Membrane</location>
        <topology evidence="1">Multi-pass membrane protein</topology>
    </subcellularLocation>
</comment>
<protein>
    <submittedName>
        <fullName evidence="11">DEBR0S3_06128g1_1</fullName>
    </submittedName>
</protein>
<keyword evidence="4" id="KW-0378">Hydrolase</keyword>
<feature type="binding site" evidence="8">
    <location>
        <position position="239"/>
    </location>
    <ligand>
        <name>Zn(2+)</name>
        <dbReference type="ChEBI" id="CHEBI:29105"/>
        <note>catalytic</note>
    </ligand>
</feature>
<keyword evidence="12" id="KW-1185">Reference proteome</keyword>
<reference evidence="10 13" key="2">
    <citation type="journal article" date="2020" name="Appl. Microbiol. Biotechnol.">
        <title>Targeted gene deletion in Brettanomyces bruxellensis with an expression-free CRISPR-Cas9 system.</title>
        <authorList>
            <person name="Varela C."/>
            <person name="Bartel C."/>
            <person name="Onetto C."/>
            <person name="Borneman A."/>
        </authorList>
    </citation>
    <scope>NUCLEOTIDE SEQUENCE [LARGE SCALE GENOMIC DNA]</scope>
    <source>
        <strain evidence="10 13">AWRI1613</strain>
    </source>
</reference>
<evidence type="ECO:0000256" key="3">
    <source>
        <dbReference type="ARBA" id="ARBA00022692"/>
    </source>
</evidence>
<sequence>MSNSTFGPLLSVISPFKYKAVPEGDGFWGPVTATIDWCEENYVLCPYVAEMMNTLTNVIYMILAVKLWRSTRRNHHGNIYLLVSLGLMAVGIGSFMFHMTLQYEYQLLDELPMVYFSWIPLAYILAVDHQKQKNMIYGGMFLSMIGFTLIYVFVCQNPILHQVLFAVINGSIIYKVVTMTFQYVSDKSARSFIFKLLGFATFEAALSFFFWKIDTIYCSTWIKIRRIIGLPLGTILELHGWWHIFMGLTMYHFILSTQVLNVWFKKGQDNYYIQYKLGVPFDLVLKDNADNTDKKTK</sequence>
<dbReference type="GO" id="GO:0046513">
    <property type="term" value="P:ceramide biosynthetic process"/>
    <property type="evidence" value="ECO:0007669"/>
    <property type="project" value="TreeGrafter"/>
</dbReference>
<feature type="binding site" evidence="7">
    <location>
        <position position="50"/>
    </location>
    <ligand>
        <name>Ca(2+)</name>
        <dbReference type="ChEBI" id="CHEBI:29108"/>
    </ligand>
</feature>
<dbReference type="GO" id="GO:0016811">
    <property type="term" value="F:hydrolase activity, acting on carbon-nitrogen (but not peptide) bonds, in linear amides"/>
    <property type="evidence" value="ECO:0007669"/>
    <property type="project" value="InterPro"/>
</dbReference>
<feature type="binding site" evidence="7">
    <location>
        <position position="39"/>
    </location>
    <ligand>
        <name>Ca(2+)</name>
        <dbReference type="ChEBI" id="CHEBI:29108"/>
    </ligand>
</feature>
<evidence type="ECO:0000313" key="11">
    <source>
        <dbReference type="EMBL" id="VUG18261.1"/>
    </source>
</evidence>
<feature type="transmembrane region" description="Helical" evidence="9">
    <location>
        <begin position="111"/>
        <end position="127"/>
    </location>
</feature>
<evidence type="ECO:0000313" key="12">
    <source>
        <dbReference type="Proteomes" id="UP000478008"/>
    </source>
</evidence>
<evidence type="ECO:0000256" key="4">
    <source>
        <dbReference type="ARBA" id="ARBA00022801"/>
    </source>
</evidence>
<reference evidence="11 12" key="1">
    <citation type="submission" date="2019-07" db="EMBL/GenBank/DDBJ databases">
        <authorList>
            <person name="Friedrich A."/>
            <person name="Schacherer J."/>
        </authorList>
    </citation>
    <scope>NUCLEOTIDE SEQUENCE [LARGE SCALE GENOMIC DNA]</scope>
</reference>
<organism evidence="11 12">
    <name type="scientific">Dekkera bruxellensis</name>
    <name type="common">Brettanomyces custersii</name>
    <dbReference type="NCBI Taxonomy" id="5007"/>
    <lineage>
        <taxon>Eukaryota</taxon>
        <taxon>Fungi</taxon>
        <taxon>Dikarya</taxon>
        <taxon>Ascomycota</taxon>
        <taxon>Saccharomycotina</taxon>
        <taxon>Pichiomycetes</taxon>
        <taxon>Pichiales</taxon>
        <taxon>Pichiaceae</taxon>
        <taxon>Brettanomyces</taxon>
    </lineage>
</organism>
<dbReference type="Proteomes" id="UP000568158">
    <property type="component" value="Unassembled WGS sequence"/>
</dbReference>
<feature type="binding site" evidence="7">
    <location>
        <position position="37"/>
    </location>
    <ligand>
        <name>Ca(2+)</name>
        <dbReference type="ChEBI" id="CHEBI:29108"/>
    </ligand>
</feature>
<feature type="binding site" evidence="8">
    <location>
        <position position="98"/>
    </location>
    <ligand>
        <name>Zn(2+)</name>
        <dbReference type="ChEBI" id="CHEBI:29105"/>
        <note>catalytic</note>
    </ligand>
</feature>
<dbReference type="Proteomes" id="UP000478008">
    <property type="component" value="Unassembled WGS sequence"/>
</dbReference>
<accession>A0A7D9GZQ5</accession>
<evidence type="ECO:0000256" key="7">
    <source>
        <dbReference type="PIRSR" id="PIRSR608901-1"/>
    </source>
</evidence>
<evidence type="ECO:0000256" key="8">
    <source>
        <dbReference type="PIRSR" id="PIRSR608901-2"/>
    </source>
</evidence>
<keyword evidence="3 9" id="KW-0812">Transmembrane</keyword>
<dbReference type="InterPro" id="IPR008901">
    <property type="entry name" value="ACER"/>
</dbReference>
<evidence type="ECO:0000256" key="9">
    <source>
        <dbReference type="SAM" id="Phobius"/>
    </source>
</evidence>
<dbReference type="GO" id="GO:0046872">
    <property type="term" value="F:metal ion binding"/>
    <property type="evidence" value="ECO:0007669"/>
    <property type="project" value="UniProtKB-KW"/>
</dbReference>